<protein>
    <submittedName>
        <fullName evidence="2">Uncharacterized protein</fullName>
    </submittedName>
</protein>
<evidence type="ECO:0000313" key="2">
    <source>
        <dbReference type="EMBL" id="KAK0152304.1"/>
    </source>
</evidence>
<proteinExistence type="predicted"/>
<dbReference type="EMBL" id="JAOPHQ010001133">
    <property type="protein sequence ID" value="KAK0152304.1"/>
    <property type="molecule type" value="Genomic_DNA"/>
</dbReference>
<dbReference type="Proteomes" id="UP001174136">
    <property type="component" value="Unassembled WGS sequence"/>
</dbReference>
<dbReference type="AlphaFoldDB" id="A0AA47N5W8"/>
<comment type="caution">
    <text evidence="2">The sequence shown here is derived from an EMBL/GenBank/DDBJ whole genome shotgun (WGS) entry which is preliminary data.</text>
</comment>
<feature type="region of interest" description="Disordered" evidence="1">
    <location>
        <begin position="111"/>
        <end position="148"/>
    </location>
</feature>
<sequence length="168" mass="17682">MCVSGAKALPTQTSTLIMATAANGCLRPGRVGWVEFVEDALGNKMKPQTVADGFLESSAAPADPAADGLAPATPQNTWVLFDENPWPSPAPPPQVKAARHSVCSTASFWSTAPPSESSWTGQSEQSFASNGASPCDLNSVEPSTEEAAHTLTHRQCWKGGYLTHRGKD</sequence>
<keyword evidence="3" id="KW-1185">Reference proteome</keyword>
<organism evidence="2 3">
    <name type="scientific">Merluccius polli</name>
    <name type="common">Benguela hake</name>
    <name type="synonym">Merluccius cadenati</name>
    <dbReference type="NCBI Taxonomy" id="89951"/>
    <lineage>
        <taxon>Eukaryota</taxon>
        <taxon>Metazoa</taxon>
        <taxon>Chordata</taxon>
        <taxon>Craniata</taxon>
        <taxon>Vertebrata</taxon>
        <taxon>Euteleostomi</taxon>
        <taxon>Actinopterygii</taxon>
        <taxon>Neopterygii</taxon>
        <taxon>Teleostei</taxon>
        <taxon>Neoteleostei</taxon>
        <taxon>Acanthomorphata</taxon>
        <taxon>Zeiogadaria</taxon>
        <taxon>Gadariae</taxon>
        <taxon>Gadiformes</taxon>
        <taxon>Gadoidei</taxon>
        <taxon>Merlucciidae</taxon>
        <taxon>Merluccius</taxon>
    </lineage>
</organism>
<accession>A0AA47N5W8</accession>
<evidence type="ECO:0000256" key="1">
    <source>
        <dbReference type="SAM" id="MobiDB-lite"/>
    </source>
</evidence>
<gene>
    <name evidence="2" type="ORF">N1851_006353</name>
</gene>
<name>A0AA47N5W8_MERPO</name>
<reference evidence="2" key="1">
    <citation type="journal article" date="2023" name="Front. Mar. Sci.">
        <title>A new Merluccius polli reference genome to investigate the effects of global change in West African waters.</title>
        <authorList>
            <person name="Mateo J.L."/>
            <person name="Blanco-Fernandez C."/>
            <person name="Garcia-Vazquez E."/>
            <person name="Machado-Schiaffino G."/>
        </authorList>
    </citation>
    <scope>NUCLEOTIDE SEQUENCE</scope>
    <source>
        <strain evidence="2">C29</strain>
        <tissue evidence="2">Fin</tissue>
    </source>
</reference>
<evidence type="ECO:0000313" key="3">
    <source>
        <dbReference type="Proteomes" id="UP001174136"/>
    </source>
</evidence>
<feature type="compositionally biased region" description="Polar residues" evidence="1">
    <location>
        <begin position="111"/>
        <end position="132"/>
    </location>
</feature>